<dbReference type="STRING" id="913774.A0A0C3HAW3"/>
<dbReference type="InterPro" id="IPR018606">
    <property type="entry name" value="Arb1"/>
</dbReference>
<accession>A0A0C3HAW3</accession>
<feature type="region of interest" description="Disordered" evidence="1">
    <location>
        <begin position="517"/>
        <end position="550"/>
    </location>
</feature>
<feature type="compositionally biased region" description="Pro residues" evidence="1">
    <location>
        <begin position="67"/>
        <end position="76"/>
    </location>
</feature>
<sequence>MNSSPAVHADELSRRISNLDLTSLRQQSIATSEHGQSYTTEELHHLGPDGEGHNTHAAAYHGIKTPPEVPAPPPSPHNDNSASDGALADVDTNTDGPAKQAAKKKKKKKKGAKSKSKRPVPTGFEEFYADAPVTPHEYQEESYVYSRQTCIQRYRKRRCIDSTRSNILTKYLMLGGVDASATKQFTGGLDRETIENSTAQEIADIQATDFIRSGHGNERFFDPSNPENWVVDFEGIAKGFFSSTAPRRLPSDTEQEIKNICGVIRNFLNYILLHSVCPEYTENVMAARKICDLAEKELGDIRLLHHMLPGEFNRAASTLYGGKSQDPPGDRTWESDTSTEDGIHSSGKYRQRIATAEYVFKTVVSFEGSDEMFKAVSNGKVDVVNTETKFVEVVEIDHADMTSIHKYSSTSPPLGVTESINALGKIHVKPWDGPGYYAEDMTDGEDEGGEYPASQRDAAIETFWLEAYILDRCFVGMKFQVAIQELNIGLKFIREVGGIYCSFHTILPNEKVIENWKEPLPNTRPPPTEDDPDAEENATVAEIERGLRQE</sequence>
<organism evidence="2 3">
    <name type="scientific">Oidiodendron maius (strain Zn)</name>
    <dbReference type="NCBI Taxonomy" id="913774"/>
    <lineage>
        <taxon>Eukaryota</taxon>
        <taxon>Fungi</taxon>
        <taxon>Dikarya</taxon>
        <taxon>Ascomycota</taxon>
        <taxon>Pezizomycotina</taxon>
        <taxon>Leotiomycetes</taxon>
        <taxon>Leotiomycetes incertae sedis</taxon>
        <taxon>Myxotrichaceae</taxon>
        <taxon>Oidiodendron</taxon>
    </lineage>
</organism>
<dbReference type="HOGENOM" id="CLU_023193_0_0_1"/>
<dbReference type="OrthoDB" id="435402at2759"/>
<dbReference type="AlphaFoldDB" id="A0A0C3HAW3"/>
<reference evidence="2 3" key="1">
    <citation type="submission" date="2014-04" db="EMBL/GenBank/DDBJ databases">
        <authorList>
            <consortium name="DOE Joint Genome Institute"/>
            <person name="Kuo A."/>
            <person name="Martino E."/>
            <person name="Perotto S."/>
            <person name="Kohler A."/>
            <person name="Nagy L.G."/>
            <person name="Floudas D."/>
            <person name="Copeland A."/>
            <person name="Barry K.W."/>
            <person name="Cichocki N."/>
            <person name="Veneault-Fourrey C."/>
            <person name="LaButti K."/>
            <person name="Lindquist E.A."/>
            <person name="Lipzen A."/>
            <person name="Lundell T."/>
            <person name="Morin E."/>
            <person name="Murat C."/>
            <person name="Sun H."/>
            <person name="Tunlid A."/>
            <person name="Henrissat B."/>
            <person name="Grigoriev I.V."/>
            <person name="Hibbett D.S."/>
            <person name="Martin F."/>
            <person name="Nordberg H.P."/>
            <person name="Cantor M.N."/>
            <person name="Hua S.X."/>
        </authorList>
    </citation>
    <scope>NUCLEOTIDE SEQUENCE [LARGE SCALE GENOMIC DNA]</scope>
    <source>
        <strain evidence="2 3">Zn</strain>
    </source>
</reference>
<dbReference type="GO" id="GO:0031047">
    <property type="term" value="P:regulatory ncRNA-mediated gene silencing"/>
    <property type="evidence" value="ECO:0007669"/>
    <property type="project" value="InterPro"/>
</dbReference>
<keyword evidence="3" id="KW-1185">Reference proteome</keyword>
<evidence type="ECO:0000313" key="3">
    <source>
        <dbReference type="Proteomes" id="UP000054321"/>
    </source>
</evidence>
<evidence type="ECO:0000256" key="1">
    <source>
        <dbReference type="SAM" id="MobiDB-lite"/>
    </source>
</evidence>
<dbReference type="EMBL" id="KN832877">
    <property type="protein sequence ID" value="KIN00370.1"/>
    <property type="molecule type" value="Genomic_DNA"/>
</dbReference>
<protein>
    <submittedName>
        <fullName evidence="2">Uncharacterized protein</fullName>
    </submittedName>
</protein>
<dbReference type="InParanoid" id="A0A0C3HAW3"/>
<dbReference type="Proteomes" id="UP000054321">
    <property type="component" value="Unassembled WGS sequence"/>
</dbReference>
<dbReference type="GO" id="GO:0033167">
    <property type="term" value="C:ARC complex"/>
    <property type="evidence" value="ECO:0007669"/>
    <property type="project" value="InterPro"/>
</dbReference>
<feature type="region of interest" description="Disordered" evidence="1">
    <location>
        <begin position="319"/>
        <end position="345"/>
    </location>
</feature>
<gene>
    <name evidence="2" type="ORF">OIDMADRAFT_164780</name>
</gene>
<dbReference type="Pfam" id="PF09692">
    <property type="entry name" value="Arb1"/>
    <property type="match status" value="1"/>
</dbReference>
<evidence type="ECO:0000313" key="2">
    <source>
        <dbReference type="EMBL" id="KIN00370.1"/>
    </source>
</evidence>
<name>A0A0C3HAW3_OIDMZ</name>
<feature type="region of interest" description="Disordered" evidence="1">
    <location>
        <begin position="62"/>
        <end position="120"/>
    </location>
</feature>
<proteinExistence type="predicted"/>
<reference evidence="3" key="2">
    <citation type="submission" date="2015-01" db="EMBL/GenBank/DDBJ databases">
        <title>Evolutionary Origins and Diversification of the Mycorrhizal Mutualists.</title>
        <authorList>
            <consortium name="DOE Joint Genome Institute"/>
            <consortium name="Mycorrhizal Genomics Consortium"/>
            <person name="Kohler A."/>
            <person name="Kuo A."/>
            <person name="Nagy L.G."/>
            <person name="Floudas D."/>
            <person name="Copeland A."/>
            <person name="Barry K.W."/>
            <person name="Cichocki N."/>
            <person name="Veneault-Fourrey C."/>
            <person name="LaButti K."/>
            <person name="Lindquist E.A."/>
            <person name="Lipzen A."/>
            <person name="Lundell T."/>
            <person name="Morin E."/>
            <person name="Murat C."/>
            <person name="Riley R."/>
            <person name="Ohm R."/>
            <person name="Sun H."/>
            <person name="Tunlid A."/>
            <person name="Henrissat B."/>
            <person name="Grigoriev I.V."/>
            <person name="Hibbett D.S."/>
            <person name="Martin F."/>
        </authorList>
    </citation>
    <scope>NUCLEOTIDE SEQUENCE [LARGE SCALE GENOMIC DNA]</scope>
    <source>
        <strain evidence="3">Zn</strain>
    </source>
</reference>
<feature type="compositionally biased region" description="Basic residues" evidence="1">
    <location>
        <begin position="101"/>
        <end position="118"/>
    </location>
</feature>